<dbReference type="InterPro" id="IPR036291">
    <property type="entry name" value="NAD(P)-bd_dom_sf"/>
</dbReference>
<sequence length="276" mass="30749">MNVITSPFGLGEKLILELVNRGESVYTLFPSPKDVPMSFLGKIHLKYGFTKLGHDTHLEKSLPKKAETIFHVHDEYTGSFPHLFKSNTLATLLLLDWARSVGAEKFIYLSSGEVYGQGTMINEKIAYNPRSFYATTKFEAEVLMRYYYRSFEITTLRMFFAFGKNDNQGYIANLFSSITSAGSIETDYGVISPTFTDDCVAPIINARDSKGSQIFNFCGSSITVAEIVDKIKTVCNKSPKKISTGNVKLIGDNTKAKEVLGYKETPIQDALKNSFG</sequence>
<comment type="caution">
    <text evidence="2">The sequence shown here is derived from an EMBL/GenBank/DDBJ whole genome shotgun (WGS) entry which is preliminary data.</text>
</comment>
<evidence type="ECO:0000313" key="3">
    <source>
        <dbReference type="Proteomes" id="UP000051012"/>
    </source>
</evidence>
<dbReference type="AlphaFoldDB" id="A0A0S7YCP4"/>
<evidence type="ECO:0000259" key="1">
    <source>
        <dbReference type="Pfam" id="PF01370"/>
    </source>
</evidence>
<dbReference type="EMBL" id="LJNI01000068">
    <property type="protein sequence ID" value="KPJ72546.1"/>
    <property type="molecule type" value="Genomic_DNA"/>
</dbReference>
<dbReference type="PANTHER" id="PTHR43245">
    <property type="entry name" value="BIFUNCTIONAL POLYMYXIN RESISTANCE PROTEIN ARNA"/>
    <property type="match status" value="1"/>
</dbReference>
<dbReference type="InterPro" id="IPR001509">
    <property type="entry name" value="Epimerase_deHydtase"/>
</dbReference>
<proteinExistence type="predicted"/>
<dbReference type="Pfam" id="PF01370">
    <property type="entry name" value="Epimerase"/>
    <property type="match status" value="1"/>
</dbReference>
<dbReference type="Gene3D" id="3.40.50.720">
    <property type="entry name" value="NAD(P)-binding Rossmann-like Domain"/>
    <property type="match status" value="1"/>
</dbReference>
<gene>
    <name evidence="2" type="ORF">AMJ52_05945</name>
</gene>
<protein>
    <recommendedName>
        <fullName evidence="1">NAD-dependent epimerase/dehydratase domain-containing protein</fullName>
    </recommendedName>
</protein>
<feature type="domain" description="NAD-dependent epimerase/dehydratase" evidence="1">
    <location>
        <begin position="54"/>
        <end position="177"/>
    </location>
</feature>
<dbReference type="SUPFAM" id="SSF51735">
    <property type="entry name" value="NAD(P)-binding Rossmann-fold domains"/>
    <property type="match status" value="1"/>
</dbReference>
<dbReference type="Proteomes" id="UP000051012">
    <property type="component" value="Unassembled WGS sequence"/>
</dbReference>
<evidence type="ECO:0000313" key="2">
    <source>
        <dbReference type="EMBL" id="KPJ72546.1"/>
    </source>
</evidence>
<dbReference type="InterPro" id="IPR050177">
    <property type="entry name" value="Lipid_A_modif_metabolic_enz"/>
</dbReference>
<reference evidence="2 3" key="1">
    <citation type="journal article" date="2015" name="Microbiome">
        <title>Genomic resolution of linkages in carbon, nitrogen, and sulfur cycling among widespread estuary sediment bacteria.</title>
        <authorList>
            <person name="Baker B.J."/>
            <person name="Lazar C.S."/>
            <person name="Teske A.P."/>
            <person name="Dick G.J."/>
        </authorList>
    </citation>
    <scope>NUCLEOTIDE SEQUENCE [LARGE SCALE GENOMIC DNA]</scope>
    <source>
        <strain evidence="2">DG_78</strain>
    </source>
</reference>
<dbReference type="PANTHER" id="PTHR43245:SF13">
    <property type="entry name" value="UDP-D-APIOSE_UDP-D-XYLOSE SYNTHASE 2"/>
    <property type="match status" value="1"/>
</dbReference>
<dbReference type="CDD" id="cd08946">
    <property type="entry name" value="SDR_e"/>
    <property type="match status" value="1"/>
</dbReference>
<name>A0A0S7YCP4_UNCT6</name>
<accession>A0A0S7YCP4</accession>
<organism evidence="2 3">
    <name type="scientific">candidate division TA06 bacterium DG_78</name>
    <dbReference type="NCBI Taxonomy" id="1703772"/>
    <lineage>
        <taxon>Bacteria</taxon>
        <taxon>Bacteria division TA06</taxon>
    </lineage>
</organism>